<evidence type="ECO:0000313" key="2">
    <source>
        <dbReference type="Proteomes" id="UP001348817"/>
    </source>
</evidence>
<dbReference type="EMBL" id="AP025317">
    <property type="protein sequence ID" value="BDD12161.1"/>
    <property type="molecule type" value="Genomic_DNA"/>
</dbReference>
<protein>
    <submittedName>
        <fullName evidence="1">Uncharacterized protein</fullName>
    </submittedName>
</protein>
<geneLocation type="plasmid" evidence="1 2">
    <name>pFA3</name>
</geneLocation>
<accession>A0AAU9DGA6</accession>
<dbReference type="AlphaFoldDB" id="A0AAU9DGA6"/>
<evidence type="ECO:0000313" key="1">
    <source>
        <dbReference type="EMBL" id="BDD12161.1"/>
    </source>
</evidence>
<reference evidence="1 2" key="1">
    <citation type="submission" date="2021-12" db="EMBL/GenBank/DDBJ databases">
        <title>Genome sequencing of bacteria with rrn-lacking chromosome and rrn-plasmid.</title>
        <authorList>
            <person name="Anda M."/>
            <person name="Iwasaki W."/>
        </authorList>
    </citation>
    <scope>NUCLEOTIDE SEQUENCE [LARGE SCALE GENOMIC DNA]</scope>
    <source>
        <strain evidence="1 2">DSM 100852</strain>
        <plasmid evidence="1 2">pFA3</plasmid>
    </source>
</reference>
<proteinExistence type="predicted"/>
<sequence>MLRATVLCFVFCFAFVLESFSDSGKEGKSGDGQTWTVAAVGGRDVFGGITGLRGSFALARRWELSGTALWHPTDGRWYGGVGGGFAPIILGPWRSAVHVDLGVQNSFVLVRPSWRNRLSLNGEDWRWGIVSDFYVRESKFAWNAGVFFSF</sequence>
<dbReference type="Proteomes" id="UP001348817">
    <property type="component" value="Plasmid pFA3"/>
</dbReference>
<name>A0AAU9DGA6_9BACT</name>
<gene>
    <name evidence="1" type="ORF">FUAX_45930</name>
</gene>
<organism evidence="1 2">
    <name type="scientific">Fulvitalea axinellae</name>
    <dbReference type="NCBI Taxonomy" id="1182444"/>
    <lineage>
        <taxon>Bacteria</taxon>
        <taxon>Pseudomonadati</taxon>
        <taxon>Bacteroidota</taxon>
        <taxon>Cytophagia</taxon>
        <taxon>Cytophagales</taxon>
        <taxon>Persicobacteraceae</taxon>
        <taxon>Fulvitalea</taxon>
    </lineage>
</organism>
<keyword evidence="1" id="KW-0614">Plasmid</keyword>
<keyword evidence="2" id="KW-1185">Reference proteome</keyword>
<dbReference type="KEGG" id="fax:FUAX_45930"/>